<protein>
    <recommendedName>
        <fullName evidence="5">5-formyltetrahydrofolate cyclo-ligase</fullName>
        <ecNumber evidence="5">6.3.3.2</ecNumber>
    </recommendedName>
</protein>
<proteinExistence type="inferred from homology"/>
<evidence type="ECO:0000256" key="5">
    <source>
        <dbReference type="RuleBase" id="RU361279"/>
    </source>
</evidence>
<comment type="catalytic activity">
    <reaction evidence="5">
        <text>(6S)-5-formyl-5,6,7,8-tetrahydrofolate + ATP = (6R)-5,10-methenyltetrahydrofolate + ADP + phosphate</text>
        <dbReference type="Rhea" id="RHEA:10488"/>
        <dbReference type="ChEBI" id="CHEBI:30616"/>
        <dbReference type="ChEBI" id="CHEBI:43474"/>
        <dbReference type="ChEBI" id="CHEBI:57455"/>
        <dbReference type="ChEBI" id="CHEBI:57457"/>
        <dbReference type="ChEBI" id="CHEBI:456216"/>
        <dbReference type="EC" id="6.3.3.2"/>
    </reaction>
</comment>
<reference evidence="6 7" key="1">
    <citation type="submission" date="2020-11" db="EMBL/GenBank/DDBJ databases">
        <title>Description of Pontivivens ytuae sp. nov. isolated from deep sea sediment of Mariana Trench.</title>
        <authorList>
            <person name="Wang Z."/>
            <person name="Sun Q.-L."/>
            <person name="Xu X.-D."/>
            <person name="Tang Y.-Z."/>
            <person name="Zhang J."/>
        </authorList>
    </citation>
    <scope>NUCLEOTIDE SEQUENCE [LARGE SCALE GENOMIC DNA]</scope>
    <source>
        <strain evidence="6 7">MT2928</strain>
    </source>
</reference>
<evidence type="ECO:0000256" key="2">
    <source>
        <dbReference type="ARBA" id="ARBA00022741"/>
    </source>
</evidence>
<comment type="similarity">
    <text evidence="1 5">Belongs to the 5-formyltetrahydrofolate cyclo-ligase family.</text>
</comment>
<keyword evidence="5" id="KW-0460">Magnesium</keyword>
<sequence>MDKSGQRKAAFARRKAAHAAGPGDAAERLAALLLARPERVVAGYMPIRTEIDPLPAMRALVAAGRRVSVPVIAGEGQPLDFREWTPEVEMVAGPFGAQVPAAGDWLTPQALIVPLVAFDPSGHRLGYGGGFYDRTLARLRAAGPIFAAGFAYAAQEAPLQPEPTDEPLDVIVTERGLVTPATRPGLAAPGEAG</sequence>
<dbReference type="AlphaFoldDB" id="A0A7S9QBQ8"/>
<feature type="binding site" evidence="4">
    <location>
        <position position="50"/>
    </location>
    <ligand>
        <name>substrate</name>
    </ligand>
</feature>
<evidence type="ECO:0000256" key="1">
    <source>
        <dbReference type="ARBA" id="ARBA00010638"/>
    </source>
</evidence>
<dbReference type="InterPro" id="IPR037171">
    <property type="entry name" value="NagB/RpiA_transferase-like"/>
</dbReference>
<dbReference type="GO" id="GO:0005524">
    <property type="term" value="F:ATP binding"/>
    <property type="evidence" value="ECO:0007669"/>
    <property type="project" value="UniProtKB-KW"/>
</dbReference>
<evidence type="ECO:0000256" key="4">
    <source>
        <dbReference type="PIRSR" id="PIRSR006806-1"/>
    </source>
</evidence>
<accession>A0A7S9QBQ8</accession>
<dbReference type="PANTHER" id="PTHR23407:SF1">
    <property type="entry name" value="5-FORMYLTETRAHYDROFOLATE CYCLO-LIGASE"/>
    <property type="match status" value="1"/>
</dbReference>
<dbReference type="InterPro" id="IPR002698">
    <property type="entry name" value="FTHF_cligase"/>
</dbReference>
<comment type="cofactor">
    <cofactor evidence="5">
        <name>Mg(2+)</name>
        <dbReference type="ChEBI" id="CHEBI:18420"/>
    </cofactor>
</comment>
<dbReference type="PIRSF" id="PIRSF006806">
    <property type="entry name" value="FTHF_cligase"/>
    <property type="match status" value="1"/>
</dbReference>
<dbReference type="PANTHER" id="PTHR23407">
    <property type="entry name" value="ATPASE INHIBITOR/5-FORMYLTETRAHYDROFOLATE CYCLO-LIGASE"/>
    <property type="match status" value="1"/>
</dbReference>
<keyword evidence="7" id="KW-1185">Reference proteome</keyword>
<organism evidence="6 7">
    <name type="scientific">Pontivivens ytuae</name>
    <dbReference type="NCBI Taxonomy" id="2789856"/>
    <lineage>
        <taxon>Bacteria</taxon>
        <taxon>Pseudomonadati</taxon>
        <taxon>Pseudomonadota</taxon>
        <taxon>Alphaproteobacteria</taxon>
        <taxon>Rhodobacterales</taxon>
        <taxon>Paracoccaceae</taxon>
        <taxon>Pontivivens</taxon>
    </lineage>
</organism>
<dbReference type="RefSeq" id="WP_196102211.1">
    <property type="nucleotide sequence ID" value="NZ_CP064942.1"/>
</dbReference>
<feature type="binding site" evidence="4">
    <location>
        <begin position="124"/>
        <end position="132"/>
    </location>
    <ligand>
        <name>ATP</name>
        <dbReference type="ChEBI" id="CHEBI:30616"/>
    </ligand>
</feature>
<evidence type="ECO:0000256" key="3">
    <source>
        <dbReference type="ARBA" id="ARBA00022840"/>
    </source>
</evidence>
<name>A0A7S9QBQ8_9RHOB</name>
<dbReference type="Gene3D" id="3.40.50.10420">
    <property type="entry name" value="NagB/RpiA/CoA transferase-like"/>
    <property type="match status" value="1"/>
</dbReference>
<keyword evidence="2 4" id="KW-0547">Nucleotide-binding</keyword>
<dbReference type="GO" id="GO:0046872">
    <property type="term" value="F:metal ion binding"/>
    <property type="evidence" value="ECO:0007669"/>
    <property type="project" value="UniProtKB-KW"/>
</dbReference>
<gene>
    <name evidence="6" type="ORF">I0K15_14465</name>
</gene>
<dbReference type="GO" id="GO:0009396">
    <property type="term" value="P:folic acid-containing compound biosynthetic process"/>
    <property type="evidence" value="ECO:0007669"/>
    <property type="project" value="TreeGrafter"/>
</dbReference>
<feature type="binding site" evidence="4">
    <location>
        <begin position="3"/>
        <end position="7"/>
    </location>
    <ligand>
        <name>ATP</name>
        <dbReference type="ChEBI" id="CHEBI:30616"/>
    </ligand>
</feature>
<dbReference type="InterPro" id="IPR024185">
    <property type="entry name" value="FTHF_cligase-like_sf"/>
</dbReference>
<feature type="binding site" evidence="4">
    <location>
        <position position="45"/>
    </location>
    <ligand>
        <name>substrate</name>
    </ligand>
</feature>
<dbReference type="KEGG" id="poz:I0K15_14465"/>
<dbReference type="EMBL" id="CP064942">
    <property type="protein sequence ID" value="QPH53000.1"/>
    <property type="molecule type" value="Genomic_DNA"/>
</dbReference>
<dbReference type="Proteomes" id="UP000594800">
    <property type="component" value="Chromosome"/>
</dbReference>
<dbReference type="GO" id="GO:0035999">
    <property type="term" value="P:tetrahydrofolate interconversion"/>
    <property type="evidence" value="ECO:0007669"/>
    <property type="project" value="TreeGrafter"/>
</dbReference>
<dbReference type="EC" id="6.3.3.2" evidence="5"/>
<keyword evidence="5" id="KW-0479">Metal-binding</keyword>
<keyword evidence="3 4" id="KW-0067">ATP-binding</keyword>
<keyword evidence="6" id="KW-0436">Ligase</keyword>
<dbReference type="SUPFAM" id="SSF100950">
    <property type="entry name" value="NagB/RpiA/CoA transferase-like"/>
    <property type="match status" value="1"/>
</dbReference>
<dbReference type="GO" id="GO:0030272">
    <property type="term" value="F:5-formyltetrahydrofolate cyclo-ligase activity"/>
    <property type="evidence" value="ECO:0007669"/>
    <property type="project" value="UniProtKB-EC"/>
</dbReference>
<dbReference type="NCBIfam" id="TIGR02727">
    <property type="entry name" value="MTHFS_bact"/>
    <property type="match status" value="1"/>
</dbReference>
<evidence type="ECO:0000313" key="7">
    <source>
        <dbReference type="Proteomes" id="UP000594800"/>
    </source>
</evidence>
<evidence type="ECO:0000313" key="6">
    <source>
        <dbReference type="EMBL" id="QPH53000.1"/>
    </source>
</evidence>
<dbReference type="Pfam" id="PF01812">
    <property type="entry name" value="5-FTHF_cyc-lig"/>
    <property type="match status" value="1"/>
</dbReference>